<accession>A0AAV9IQ40</accession>
<evidence type="ECO:0000313" key="3">
    <source>
        <dbReference type="Proteomes" id="UP001301350"/>
    </source>
</evidence>
<sequence>MAKSLRSKSKRAYRSAARKVLEPVYTKRLSEVTRDLYQRAGLSAADFQLTNATGSGVRHGGQEVITNFVPTPEPVKLNCVHGPLAQREQRSPTEAEVPDASTLVKSERPLPKADERMQLERYAQRPAHLRSGSNSLRRERYRPKHKKKHRVQTKPVSKRHPRNKRSLWKQS</sequence>
<comment type="caution">
    <text evidence="2">The sequence shown here is derived from an EMBL/GenBank/DDBJ whole genome shotgun (WGS) entry which is preliminary data.</text>
</comment>
<feature type="compositionally biased region" description="Basic and acidic residues" evidence="1">
    <location>
        <begin position="105"/>
        <end position="123"/>
    </location>
</feature>
<feature type="region of interest" description="Disordered" evidence="1">
    <location>
        <begin position="84"/>
        <end position="171"/>
    </location>
</feature>
<gene>
    <name evidence="2" type="ORF">CDCA_CDCA02G0502</name>
</gene>
<dbReference type="Proteomes" id="UP001301350">
    <property type="component" value="Unassembled WGS sequence"/>
</dbReference>
<reference evidence="2 3" key="1">
    <citation type="submission" date="2022-07" db="EMBL/GenBank/DDBJ databases">
        <title>Genome-wide signatures of adaptation to extreme environments.</title>
        <authorList>
            <person name="Cho C.H."/>
            <person name="Yoon H.S."/>
        </authorList>
    </citation>
    <scope>NUCLEOTIDE SEQUENCE [LARGE SCALE GENOMIC DNA]</scope>
    <source>
        <strain evidence="2 3">DBV 063 E5</strain>
    </source>
</reference>
<feature type="compositionally biased region" description="Basic residues" evidence="1">
    <location>
        <begin position="139"/>
        <end position="171"/>
    </location>
</feature>
<evidence type="ECO:0000313" key="2">
    <source>
        <dbReference type="EMBL" id="KAK4534477.1"/>
    </source>
</evidence>
<dbReference type="AlphaFoldDB" id="A0AAV9IQ40"/>
<organism evidence="2 3">
    <name type="scientific">Cyanidium caldarium</name>
    <name type="common">Red alga</name>
    <dbReference type="NCBI Taxonomy" id="2771"/>
    <lineage>
        <taxon>Eukaryota</taxon>
        <taxon>Rhodophyta</taxon>
        <taxon>Bangiophyceae</taxon>
        <taxon>Cyanidiales</taxon>
        <taxon>Cyanidiaceae</taxon>
        <taxon>Cyanidium</taxon>
    </lineage>
</organism>
<keyword evidence="3" id="KW-1185">Reference proteome</keyword>
<protein>
    <submittedName>
        <fullName evidence="2">Uncharacterized protein</fullName>
    </submittedName>
</protein>
<proteinExistence type="predicted"/>
<dbReference type="EMBL" id="JANCYW010000002">
    <property type="protein sequence ID" value="KAK4534477.1"/>
    <property type="molecule type" value="Genomic_DNA"/>
</dbReference>
<evidence type="ECO:0000256" key="1">
    <source>
        <dbReference type="SAM" id="MobiDB-lite"/>
    </source>
</evidence>
<name>A0AAV9IQ40_CYACA</name>